<dbReference type="STRING" id="1579316.RC74_12035"/>
<evidence type="ECO:0000313" key="4">
    <source>
        <dbReference type="Proteomes" id="UP000070371"/>
    </source>
</evidence>
<dbReference type="AlphaFoldDB" id="A0A126V1X9"/>
<accession>A0A126V1X9</accession>
<dbReference type="EMBL" id="CP014327">
    <property type="protein sequence ID" value="AML51896.1"/>
    <property type="molecule type" value="Genomic_DNA"/>
</dbReference>
<dbReference type="Pfam" id="PF17289">
    <property type="entry name" value="Terminase_6C"/>
    <property type="match status" value="1"/>
</dbReference>
<keyword evidence="4" id="KW-1185">Reference proteome</keyword>
<organism evidence="3 4">
    <name type="scientific">Falsihalocynthiibacter arcticus</name>
    <dbReference type="NCBI Taxonomy" id="1579316"/>
    <lineage>
        <taxon>Bacteria</taxon>
        <taxon>Pseudomonadati</taxon>
        <taxon>Pseudomonadota</taxon>
        <taxon>Alphaproteobacteria</taxon>
        <taxon>Rhodobacterales</taxon>
        <taxon>Roseobacteraceae</taxon>
        <taxon>Falsihalocynthiibacter</taxon>
    </lineage>
</organism>
<gene>
    <name evidence="3" type="ORF">RC74_12035</name>
</gene>
<dbReference type="Proteomes" id="UP000070371">
    <property type="component" value="Chromosome"/>
</dbReference>
<reference evidence="3 4" key="1">
    <citation type="submission" date="2016-02" db="EMBL/GenBank/DDBJ databases">
        <title>Complete genome sequence of Halocynthiibacter arcticus PAMC 20958t from arctic marine sediment.</title>
        <authorList>
            <person name="Lee Y.M."/>
            <person name="Baek K."/>
            <person name="Lee H.K."/>
            <person name="Shin S.C."/>
        </authorList>
    </citation>
    <scope>NUCLEOTIDE SEQUENCE [LARGE SCALE GENOMIC DNA]</scope>
    <source>
        <strain evidence="3">PAMC 20958</strain>
    </source>
</reference>
<evidence type="ECO:0000256" key="1">
    <source>
        <dbReference type="ARBA" id="ARBA00022612"/>
    </source>
</evidence>
<dbReference type="RefSeq" id="WP_052274764.1">
    <property type="nucleotide sequence ID" value="NZ_CP014327.1"/>
</dbReference>
<evidence type="ECO:0000313" key="3">
    <source>
        <dbReference type="EMBL" id="AML51896.1"/>
    </source>
</evidence>
<proteinExistence type="predicted"/>
<feature type="domain" description="Terminase large subunit gp17-like C-terminal" evidence="2">
    <location>
        <begin position="312"/>
        <end position="452"/>
    </location>
</feature>
<dbReference type="InterPro" id="IPR006517">
    <property type="entry name" value="Phage_terminase_lsu-like_C"/>
</dbReference>
<name>A0A126V1X9_9RHOB</name>
<dbReference type="KEGG" id="hat:RC74_12035"/>
<keyword evidence="1" id="KW-1188">Viral release from host cell</keyword>
<dbReference type="InterPro" id="IPR035421">
    <property type="entry name" value="Terminase_6C"/>
</dbReference>
<sequence>MEMNSDLMRRVYANNLHAFVQRGFTELNPGDTFVAGYYIRALCHVLERVAAGELRRVIITLPPRHLKSQIASVAFPAWLLGREPTKKIVCASYSAGLAEDFGRQTRQLMRAQFYRATFPWTQLDPSKSAVDEFHTLKKGRRIATSVGGTLTGKGGNILIVDDPMKAEDAHSQVKRDSCHNWFNNTLASRLNDPKSGAIIVVAQRLHVDDLVGRLSATGNWEVFNLPAFAVEPQALPLGDNATWHRGIGELLHPERIGEAEMDRIRYEIGSASFEAQYQQSPTLPGGNLIKREWFGDYDGVPGAILYEAVVQSWDTAAVPGINNDFAVCTTWGLINDHVDLLDVRRAQYHYPDMLREARDLRRKWKPNLIVVEKAGVGIALGNDLLRDGLNDVQALSVKDDKVTRMSLQNAKIEAGQVRLPKSALYLEAFLSEVAEFPNGKYDDQVDTMSQVLATLDQRTVQLKRRA</sequence>
<protein>
    <recommendedName>
        <fullName evidence="2">Terminase large subunit gp17-like C-terminal domain-containing protein</fullName>
    </recommendedName>
</protein>
<dbReference type="NCBIfam" id="TIGR01630">
    <property type="entry name" value="psiM2_ORF9"/>
    <property type="match status" value="1"/>
</dbReference>
<evidence type="ECO:0000259" key="2">
    <source>
        <dbReference type="Pfam" id="PF17289"/>
    </source>
</evidence>
<dbReference type="Gene3D" id="3.30.420.240">
    <property type="match status" value="1"/>
</dbReference>